<comment type="caution">
    <text evidence="5">The sequence shown here is derived from an EMBL/GenBank/DDBJ whole genome shotgun (WGS) entry which is preliminary data.</text>
</comment>
<keyword evidence="2" id="KW-0677">Repeat</keyword>
<dbReference type="PROSITE" id="PS51375">
    <property type="entry name" value="PPR"/>
    <property type="match status" value="6"/>
</dbReference>
<name>A0ABQ8IB38_9ROSI</name>
<reference evidence="5 6" key="1">
    <citation type="submission" date="2021-02" db="EMBL/GenBank/DDBJ databases">
        <title>Plant Genome Project.</title>
        <authorList>
            <person name="Zhang R.-G."/>
        </authorList>
    </citation>
    <scope>NUCLEOTIDE SEQUENCE [LARGE SCALE GENOMIC DNA]</scope>
    <source>
        <tissue evidence="5">Leaves</tissue>
    </source>
</reference>
<feature type="domain" description="DYW" evidence="4">
    <location>
        <begin position="755"/>
        <end position="847"/>
    </location>
</feature>
<evidence type="ECO:0000256" key="2">
    <source>
        <dbReference type="ARBA" id="ARBA00022737"/>
    </source>
</evidence>
<sequence length="847" mass="94726">MAATLTLCPPVLATPTSTTYLANLNEPRTKPMSRDSSPIATLKNCKTLDELKQLQCHVLKRGQNQNASHVAKVISTCVEMGTFESLKYAQKAFDVFKNDNETSGTLFMYNSLIRGYSSVGLGVEAILLYLELVGFSLLPDKFTFPFVLSACAKSLAYSEGVQVHGAIIKMGFEGDVFIANSLIHFYGECGKIDYGRKVFDEMSERNVVSWTSLICGCARRDKPKEAVDLFFQMVEEGVRPNSVTMVCVISACAKLQDLKLSERLCAYIDESGMKMNTLMVNALVDMYMKCGAVDTAKRLFDDCEDMNLVLCNTIMSNYVRLGLTREALSVLDKMLLRGPRPDRVTMLSAISASAQLGDVLWGRWCHGYVLRNGLEGWDSICNATIDMYMKCGKQEMACRIFDGMSNKTVVSWNSLIAGFVRNGDVESAWEIFDEMPESDLVSWNTVFGALMQESMFEEAIELFRVMQREGINADRVTMVAVASACAYLGALDVAKWIYTYIKKSEIYCDMRLETALVDMFARCGDPQSAMQVFNKMEKKDVSAWTAAIGAMAMKGNGEQAVELFNKMLKQGVNPDTVVFVGVLTACSHGGLVEQGWQLFRSMKKIHGISPQIVHYGCMVDLLGRAGLVGEALDLIKSMPMQPNDVIWGSFLAACRTHKNVDMAVYAAERITEMFPEKTGIHVLLSNIYASAGEWNNVARVRLNMKERGVRKVPGSSSIEVNGKVHEFTSGDESHPEMTQISTMLREMNCRLRDAGHVPDLTNVLLDVDEQEKHYLLSHHSEKLAMAFGLISTRQTMPIRIVKNLRICSDCHSFAKLVSKIYDREIVIRDNNRFHFFQQGFCSCRDFW</sequence>
<dbReference type="Gene3D" id="1.25.40.10">
    <property type="entry name" value="Tetratricopeptide repeat domain"/>
    <property type="match status" value="5"/>
</dbReference>
<dbReference type="Proteomes" id="UP000827721">
    <property type="component" value="Unassembled WGS sequence"/>
</dbReference>
<feature type="repeat" description="PPR" evidence="3">
    <location>
        <begin position="307"/>
        <end position="341"/>
    </location>
</feature>
<dbReference type="Pfam" id="PF01535">
    <property type="entry name" value="PPR"/>
    <property type="match status" value="6"/>
</dbReference>
<evidence type="ECO:0000259" key="4">
    <source>
        <dbReference type="Pfam" id="PF14432"/>
    </source>
</evidence>
<dbReference type="PANTHER" id="PTHR47926:SF436">
    <property type="entry name" value="PENTATRICOPEPTIDE REPEAT-CONTAINING PROTEIN ELI1, CHLOROPLASTIC-LIKE ISOFORM X2"/>
    <property type="match status" value="1"/>
</dbReference>
<dbReference type="InterPro" id="IPR046848">
    <property type="entry name" value="E_motif"/>
</dbReference>
<dbReference type="InterPro" id="IPR011990">
    <property type="entry name" value="TPR-like_helical_dom_sf"/>
</dbReference>
<feature type="repeat" description="PPR" evidence="3">
    <location>
        <begin position="105"/>
        <end position="139"/>
    </location>
</feature>
<evidence type="ECO:0000313" key="6">
    <source>
        <dbReference type="Proteomes" id="UP000827721"/>
    </source>
</evidence>
<dbReference type="InterPro" id="IPR002885">
    <property type="entry name" value="PPR_rpt"/>
</dbReference>
<evidence type="ECO:0000313" key="5">
    <source>
        <dbReference type="EMBL" id="KAH7573825.1"/>
    </source>
</evidence>
<organism evidence="5 6">
    <name type="scientific">Xanthoceras sorbifolium</name>
    <dbReference type="NCBI Taxonomy" id="99658"/>
    <lineage>
        <taxon>Eukaryota</taxon>
        <taxon>Viridiplantae</taxon>
        <taxon>Streptophyta</taxon>
        <taxon>Embryophyta</taxon>
        <taxon>Tracheophyta</taxon>
        <taxon>Spermatophyta</taxon>
        <taxon>Magnoliopsida</taxon>
        <taxon>eudicotyledons</taxon>
        <taxon>Gunneridae</taxon>
        <taxon>Pentapetalae</taxon>
        <taxon>rosids</taxon>
        <taxon>malvids</taxon>
        <taxon>Sapindales</taxon>
        <taxon>Sapindaceae</taxon>
        <taxon>Xanthoceroideae</taxon>
        <taxon>Xanthoceras</taxon>
    </lineage>
</organism>
<evidence type="ECO:0000256" key="3">
    <source>
        <dbReference type="PROSITE-ProRule" id="PRU00708"/>
    </source>
</evidence>
<proteinExistence type="inferred from homology"/>
<dbReference type="NCBIfam" id="TIGR00756">
    <property type="entry name" value="PPR"/>
    <property type="match status" value="7"/>
</dbReference>
<evidence type="ECO:0000256" key="1">
    <source>
        <dbReference type="ARBA" id="ARBA00006643"/>
    </source>
</evidence>
<dbReference type="SUPFAM" id="SSF48452">
    <property type="entry name" value="TPR-like"/>
    <property type="match status" value="1"/>
</dbReference>
<keyword evidence="6" id="KW-1185">Reference proteome</keyword>
<dbReference type="Pfam" id="PF13041">
    <property type="entry name" value="PPR_2"/>
    <property type="match status" value="2"/>
</dbReference>
<feature type="repeat" description="PPR" evidence="3">
    <location>
        <begin position="206"/>
        <end position="240"/>
    </location>
</feature>
<accession>A0ABQ8IB38</accession>
<feature type="repeat" description="PPR" evidence="3">
    <location>
        <begin position="540"/>
        <end position="574"/>
    </location>
</feature>
<dbReference type="PANTHER" id="PTHR47926">
    <property type="entry name" value="PENTATRICOPEPTIDE REPEAT-CONTAINING PROTEIN"/>
    <property type="match status" value="1"/>
</dbReference>
<dbReference type="Pfam" id="PF14432">
    <property type="entry name" value="DYW_deaminase"/>
    <property type="match status" value="1"/>
</dbReference>
<gene>
    <name evidence="5" type="ORF">JRO89_XS03G0212000</name>
</gene>
<dbReference type="InterPro" id="IPR032867">
    <property type="entry name" value="DYW_dom"/>
</dbReference>
<dbReference type="EMBL" id="JAFEMO010000003">
    <property type="protein sequence ID" value="KAH7573825.1"/>
    <property type="molecule type" value="Genomic_DNA"/>
</dbReference>
<feature type="repeat" description="PPR" evidence="3">
    <location>
        <begin position="175"/>
        <end position="205"/>
    </location>
</feature>
<dbReference type="Pfam" id="PF20431">
    <property type="entry name" value="E_motif"/>
    <property type="match status" value="1"/>
</dbReference>
<feature type="repeat" description="PPR" evidence="3">
    <location>
        <begin position="408"/>
        <end position="442"/>
    </location>
</feature>
<dbReference type="InterPro" id="IPR046960">
    <property type="entry name" value="PPR_At4g14850-like_plant"/>
</dbReference>
<protein>
    <recommendedName>
        <fullName evidence="4">DYW domain-containing protein</fullName>
    </recommendedName>
</protein>
<comment type="similarity">
    <text evidence="1">Belongs to the PPR family. PCMP-H subfamily.</text>
</comment>